<dbReference type="GO" id="GO:0006313">
    <property type="term" value="P:DNA transposition"/>
    <property type="evidence" value="ECO:0007669"/>
    <property type="project" value="UniProtKB-UniRule"/>
</dbReference>
<sequence>MSEYHEKHPKIKQKIEKPEKAFWERIFCQDVLASLVSLAKAAKEGLLALAVQVEREMFRKLMEIELTMKVGEEGKHNPNRQAYRHGYETGEIVLGARKVKVQRPRARTVDRRKVELEVYKAFQEEDMLSRAILERMIHGLSCRCYLSGLEDIGSTVEAVGISKSTLSRRFVKMTRKALGELLSRPLNDLDLLVLFIDGVVISDIQS</sequence>
<organism evidence="7">
    <name type="scientific">Candidatus Fermentithermobacillus carboniphilus</name>
    <dbReference type="NCBI Taxonomy" id="3085328"/>
    <lineage>
        <taxon>Bacteria</taxon>
        <taxon>Bacillati</taxon>
        <taxon>Bacillota</taxon>
        <taxon>Candidatus Fermentithermobacillia</taxon>
        <taxon>Candidatus Fermentithermobacillales</taxon>
        <taxon>Candidatus Fermentithermobacillaceae</taxon>
        <taxon>Candidatus Fermentithermobacillus</taxon>
    </lineage>
</organism>
<comment type="similarity">
    <text evidence="2 6">Belongs to the transposase mutator family.</text>
</comment>
<comment type="function">
    <text evidence="1 6">Required for the transposition of the insertion element.</text>
</comment>
<dbReference type="PANTHER" id="PTHR33217:SF7">
    <property type="entry name" value="TRANSPOSASE FOR INSERTION SEQUENCE ELEMENT IS1081"/>
    <property type="match status" value="1"/>
</dbReference>
<protein>
    <recommendedName>
        <fullName evidence="6">Mutator family transposase</fullName>
    </recommendedName>
</protein>
<dbReference type="PANTHER" id="PTHR33217">
    <property type="entry name" value="TRANSPOSASE FOR INSERTION SEQUENCE ELEMENT IS1081"/>
    <property type="match status" value="1"/>
</dbReference>
<reference evidence="7" key="1">
    <citation type="submission" date="2020-10" db="EMBL/GenBank/DDBJ databases">
        <authorList>
            <person name="Kadnikov V."/>
            <person name="Beletsky A.V."/>
            <person name="Mardanov A.V."/>
            <person name="Karnachuk O.V."/>
            <person name="Ravin N.V."/>
        </authorList>
    </citation>
    <scope>NUCLEOTIDE SEQUENCE</scope>
    <source>
        <strain evidence="7">Bu02</strain>
    </source>
</reference>
<keyword evidence="4 6" id="KW-0238">DNA-binding</keyword>
<evidence type="ECO:0000256" key="6">
    <source>
        <dbReference type="RuleBase" id="RU365089"/>
    </source>
</evidence>
<evidence type="ECO:0000256" key="1">
    <source>
        <dbReference type="ARBA" id="ARBA00002190"/>
    </source>
</evidence>
<keyword evidence="5 6" id="KW-0233">DNA recombination</keyword>
<dbReference type="Pfam" id="PF00872">
    <property type="entry name" value="Transposase_mut"/>
    <property type="match status" value="1"/>
</dbReference>
<dbReference type="GO" id="GO:0004803">
    <property type="term" value="F:transposase activity"/>
    <property type="evidence" value="ECO:0007669"/>
    <property type="project" value="UniProtKB-UniRule"/>
</dbReference>
<keyword evidence="6" id="KW-0814">Transposable element</keyword>
<gene>
    <name evidence="7" type="ORF">IMF26_01265</name>
</gene>
<dbReference type="GO" id="GO:0003677">
    <property type="term" value="F:DNA binding"/>
    <property type="evidence" value="ECO:0007669"/>
    <property type="project" value="UniProtKB-UniRule"/>
</dbReference>
<name>A0AAT9LDC0_9FIRM</name>
<evidence type="ECO:0000256" key="5">
    <source>
        <dbReference type="ARBA" id="ARBA00023172"/>
    </source>
</evidence>
<proteinExistence type="inferred from homology"/>
<evidence type="ECO:0000313" key="7">
    <source>
        <dbReference type="EMBL" id="QUL98744.1"/>
    </source>
</evidence>
<evidence type="ECO:0000256" key="3">
    <source>
        <dbReference type="ARBA" id="ARBA00022578"/>
    </source>
</evidence>
<keyword evidence="3 6" id="KW-0815">Transposition</keyword>
<dbReference type="AlphaFoldDB" id="A0AAT9LDC0"/>
<dbReference type="EMBL" id="CP062796">
    <property type="protein sequence ID" value="QUL98744.1"/>
    <property type="molecule type" value="Genomic_DNA"/>
</dbReference>
<evidence type="ECO:0000256" key="4">
    <source>
        <dbReference type="ARBA" id="ARBA00023125"/>
    </source>
</evidence>
<dbReference type="KEGG" id="fcz:IMF26_01265"/>
<accession>A0AAT9LDC0</accession>
<reference evidence="7" key="2">
    <citation type="journal article" date="2023" name="Biology">
        <title>Prokaryotic Life Associated with Coal-Fire Gas Vents Revealed by Metagenomics.</title>
        <authorList>
            <person name="Kadnikov V.V."/>
            <person name="Mardanov A.V."/>
            <person name="Beletsky A.V."/>
            <person name="Karnachuk O.V."/>
            <person name="Ravin N.V."/>
        </authorList>
    </citation>
    <scope>NUCLEOTIDE SEQUENCE</scope>
    <source>
        <strain evidence="7">Bu02</strain>
    </source>
</reference>
<dbReference type="InterPro" id="IPR001207">
    <property type="entry name" value="Transposase_mutator"/>
</dbReference>
<evidence type="ECO:0000256" key="2">
    <source>
        <dbReference type="ARBA" id="ARBA00010961"/>
    </source>
</evidence>